<organism evidence="1 2">
    <name type="scientific">Actinoallomurus vinaceus</name>
    <dbReference type="NCBI Taxonomy" id="1080074"/>
    <lineage>
        <taxon>Bacteria</taxon>
        <taxon>Bacillati</taxon>
        <taxon>Actinomycetota</taxon>
        <taxon>Actinomycetes</taxon>
        <taxon>Streptosporangiales</taxon>
        <taxon>Thermomonosporaceae</taxon>
        <taxon>Actinoallomurus</taxon>
    </lineage>
</organism>
<evidence type="ECO:0000313" key="2">
    <source>
        <dbReference type="Proteomes" id="UP001501442"/>
    </source>
</evidence>
<dbReference type="Proteomes" id="UP001501442">
    <property type="component" value="Unassembled WGS sequence"/>
</dbReference>
<evidence type="ECO:0000313" key="1">
    <source>
        <dbReference type="EMBL" id="GAA4630310.1"/>
    </source>
</evidence>
<name>A0ABP8UFT3_9ACTN</name>
<reference evidence="2" key="1">
    <citation type="journal article" date="2019" name="Int. J. Syst. Evol. Microbiol.">
        <title>The Global Catalogue of Microorganisms (GCM) 10K type strain sequencing project: providing services to taxonomists for standard genome sequencing and annotation.</title>
        <authorList>
            <consortium name="The Broad Institute Genomics Platform"/>
            <consortium name="The Broad Institute Genome Sequencing Center for Infectious Disease"/>
            <person name="Wu L."/>
            <person name="Ma J."/>
        </authorList>
    </citation>
    <scope>NUCLEOTIDE SEQUENCE [LARGE SCALE GENOMIC DNA]</scope>
    <source>
        <strain evidence="2">JCM 17939</strain>
    </source>
</reference>
<proteinExistence type="predicted"/>
<sequence>MSKDKGRHDDPDDFAGISRRGAAFLVTVVALGHPWQTLKELLPMVRRRGLQALKLPLVPFVLVAAVLWSRRKSRGPTFEDYLHGFGEERDHP</sequence>
<protein>
    <submittedName>
        <fullName evidence="1">Uncharacterized protein</fullName>
    </submittedName>
</protein>
<comment type="caution">
    <text evidence="1">The sequence shown here is derived from an EMBL/GenBank/DDBJ whole genome shotgun (WGS) entry which is preliminary data.</text>
</comment>
<gene>
    <name evidence="1" type="ORF">GCM10023196_055140</name>
</gene>
<dbReference type="EMBL" id="BAABHK010000008">
    <property type="protein sequence ID" value="GAA4630310.1"/>
    <property type="molecule type" value="Genomic_DNA"/>
</dbReference>
<accession>A0ABP8UFT3</accession>
<dbReference type="RefSeq" id="WP_345433968.1">
    <property type="nucleotide sequence ID" value="NZ_BAABHK010000008.1"/>
</dbReference>
<keyword evidence="2" id="KW-1185">Reference proteome</keyword>